<keyword evidence="8" id="KW-0472">Membrane</keyword>
<dbReference type="Gene3D" id="3.10.450.320">
    <property type="entry name" value="Mitochondrial import inner membrane translocase subunit Tim21"/>
    <property type="match status" value="1"/>
</dbReference>
<comment type="function">
    <text evidence="9">Essential component of the TIM23 complex, a complex that mediates the translocation of transit peptide-containing proteins across the mitochondrial inner membrane.</text>
</comment>
<evidence type="ECO:0000256" key="7">
    <source>
        <dbReference type="ARBA" id="ARBA00023128"/>
    </source>
</evidence>
<evidence type="ECO:0000256" key="1">
    <source>
        <dbReference type="ARBA" id="ARBA00004304"/>
    </source>
</evidence>
<keyword evidence="9" id="KW-0813">Transport</keyword>
<keyword evidence="9" id="KW-0999">Mitochondrion inner membrane</keyword>
<keyword evidence="9" id="KW-0653">Protein transport</keyword>
<evidence type="ECO:0000313" key="10">
    <source>
        <dbReference type="EMBL" id="KAJ1641919.1"/>
    </source>
</evidence>
<dbReference type="PANTHER" id="PTHR13032">
    <property type="entry name" value="MITOCHONDRIAL IMPORT INNER MEMBRANE TRANSLOCASE SUBUNIT TIM21"/>
    <property type="match status" value="1"/>
</dbReference>
<dbReference type="AlphaFoldDB" id="A0A9W8CFP1"/>
<dbReference type="GO" id="GO:0005744">
    <property type="term" value="C:TIM23 mitochondrial import inner membrane translocase complex"/>
    <property type="evidence" value="ECO:0007669"/>
    <property type="project" value="UniProtKB-UniRule"/>
</dbReference>
<dbReference type="Pfam" id="PF08294">
    <property type="entry name" value="TIM21"/>
    <property type="match status" value="1"/>
</dbReference>
<keyword evidence="6" id="KW-1133">Transmembrane helix</keyword>
<reference evidence="10" key="1">
    <citation type="submission" date="2022-07" db="EMBL/GenBank/DDBJ databases">
        <title>Phylogenomic reconstructions and comparative analyses of Kickxellomycotina fungi.</title>
        <authorList>
            <person name="Reynolds N.K."/>
            <person name="Stajich J.E."/>
            <person name="Barry K."/>
            <person name="Grigoriev I.V."/>
            <person name="Crous P."/>
            <person name="Smith M.E."/>
        </authorList>
    </citation>
    <scope>NUCLEOTIDE SEQUENCE</scope>
    <source>
        <strain evidence="10">NBRC 105413</strain>
    </source>
</reference>
<gene>
    <name evidence="10" type="primary">TIMM21</name>
    <name evidence="10" type="ORF">LPJ64_006178</name>
</gene>
<evidence type="ECO:0000256" key="6">
    <source>
        <dbReference type="ARBA" id="ARBA00022989"/>
    </source>
</evidence>
<comment type="caution">
    <text evidence="10">The sequence shown here is derived from an EMBL/GenBank/DDBJ whole genome shotgun (WGS) entry which is preliminary data.</text>
</comment>
<keyword evidence="7 9" id="KW-0496">Mitochondrion</keyword>
<keyword evidence="9" id="KW-0811">Translocation</keyword>
<accession>A0A9W8CFP1</accession>
<keyword evidence="4" id="KW-0812">Transmembrane</keyword>
<keyword evidence="11" id="KW-1185">Reference proteome</keyword>
<evidence type="ECO:0000256" key="2">
    <source>
        <dbReference type="ARBA" id="ARBA00010867"/>
    </source>
</evidence>
<evidence type="ECO:0000256" key="5">
    <source>
        <dbReference type="ARBA" id="ARBA00022946"/>
    </source>
</evidence>
<evidence type="ECO:0000256" key="3">
    <source>
        <dbReference type="ARBA" id="ARBA00020726"/>
    </source>
</evidence>
<comment type="similarity">
    <text evidence="2 9">Belongs to the TIM21 family.</text>
</comment>
<dbReference type="Proteomes" id="UP001145021">
    <property type="component" value="Unassembled WGS sequence"/>
</dbReference>
<dbReference type="InterPro" id="IPR013261">
    <property type="entry name" value="Tim21"/>
</dbReference>
<dbReference type="EMBL" id="JANBOH010000552">
    <property type="protein sequence ID" value="KAJ1641919.1"/>
    <property type="molecule type" value="Genomic_DNA"/>
</dbReference>
<dbReference type="InterPro" id="IPR038552">
    <property type="entry name" value="Tim21_IMS_sf"/>
</dbReference>
<comment type="subunit">
    <text evidence="9">Component of the TIM23 complex.</text>
</comment>
<evidence type="ECO:0000256" key="9">
    <source>
        <dbReference type="RuleBase" id="RU367142"/>
    </source>
</evidence>
<evidence type="ECO:0000313" key="11">
    <source>
        <dbReference type="Proteomes" id="UP001145021"/>
    </source>
</evidence>
<evidence type="ECO:0000256" key="8">
    <source>
        <dbReference type="ARBA" id="ARBA00023136"/>
    </source>
</evidence>
<protein>
    <recommendedName>
        <fullName evidence="3 9">Mitochondrial import inner membrane translocase subunit Tim21</fullName>
    </recommendedName>
</protein>
<sequence length="184" mass="20968">MYTLYDNLFAENGVTRVYNQSLDLVRANPQVKELFGPSVSGFGEPSHSQRQRHRAIAHRTFEDSKGRERLTMQYYIKDSHKHSPYMGVVKVDIAKSAFTGEWGYNYVVVDLYKMDSMNEQTGVLHDQLGNVDAAGRIEVLVTDEFAGEVRAFEHKRRNKKFAVGAKGSSDGSWFSVLNPTNWRN</sequence>
<dbReference type="PANTHER" id="PTHR13032:SF6">
    <property type="entry name" value="MITOCHONDRIAL IMPORT INNER MEMBRANE TRANSLOCASE SUBUNIT TIM21"/>
    <property type="match status" value="1"/>
</dbReference>
<comment type="subcellular location">
    <subcellularLocation>
        <location evidence="9">Mitochondrion inner membrane</location>
        <topology evidence="9">Single-pass membrane protein</topology>
    </subcellularLocation>
    <subcellularLocation>
        <location evidence="1">Mitochondrion membrane</location>
        <topology evidence="1">Single-pass membrane protein</topology>
    </subcellularLocation>
</comment>
<keyword evidence="5" id="KW-0809">Transit peptide</keyword>
<dbReference type="GO" id="GO:0030150">
    <property type="term" value="P:protein import into mitochondrial matrix"/>
    <property type="evidence" value="ECO:0007669"/>
    <property type="project" value="UniProtKB-UniRule"/>
</dbReference>
<name>A0A9W8CFP1_9FUNG</name>
<proteinExistence type="inferred from homology"/>
<evidence type="ECO:0000256" key="4">
    <source>
        <dbReference type="ARBA" id="ARBA00022692"/>
    </source>
</evidence>
<organism evidence="10 11">
    <name type="scientific">Coemansia asiatica</name>
    <dbReference type="NCBI Taxonomy" id="1052880"/>
    <lineage>
        <taxon>Eukaryota</taxon>
        <taxon>Fungi</taxon>
        <taxon>Fungi incertae sedis</taxon>
        <taxon>Zoopagomycota</taxon>
        <taxon>Kickxellomycotina</taxon>
        <taxon>Kickxellomycetes</taxon>
        <taxon>Kickxellales</taxon>
        <taxon>Kickxellaceae</taxon>
        <taxon>Coemansia</taxon>
    </lineage>
</organism>